<evidence type="ECO:0000256" key="7">
    <source>
        <dbReference type="ARBA" id="ARBA00023316"/>
    </source>
</evidence>
<keyword evidence="5" id="KW-0119">Carbohydrate metabolism</keyword>
<comment type="caution">
    <text evidence="13">The sequence shown here is derived from an EMBL/GenBank/DDBJ whole genome shotgun (WGS) entry which is preliminary data.</text>
</comment>
<keyword evidence="14" id="KW-1185">Reference proteome</keyword>
<dbReference type="InterPro" id="IPR040720">
    <property type="entry name" value="GH81_C"/>
</dbReference>
<keyword evidence="6" id="KW-0326">Glycosidase</keyword>
<feature type="domain" description="Glycosyl hydrolase family 81 C-terminal" evidence="12">
    <location>
        <begin position="690"/>
        <end position="1044"/>
    </location>
</feature>
<dbReference type="Pfam" id="PF17652">
    <property type="entry name" value="Glyco_hydro81C"/>
    <property type="match status" value="1"/>
</dbReference>
<dbReference type="GO" id="GO:0000272">
    <property type="term" value="P:polysaccharide catabolic process"/>
    <property type="evidence" value="ECO:0007669"/>
    <property type="project" value="UniProtKB-KW"/>
</dbReference>
<dbReference type="InterPro" id="IPR040451">
    <property type="entry name" value="GH81_N"/>
</dbReference>
<accession>A0A0A8LC89</accession>
<keyword evidence="8" id="KW-0624">Polysaccharide degradation</keyword>
<proteinExistence type="inferred from homology"/>
<dbReference type="PANTHER" id="PTHR31983:SF20">
    <property type="entry name" value="GLUCAN ENDO-1,3-BETA-D-GLUCOSIDASE 1"/>
    <property type="match status" value="1"/>
</dbReference>
<evidence type="ECO:0000256" key="5">
    <source>
        <dbReference type="ARBA" id="ARBA00023277"/>
    </source>
</evidence>
<dbReference type="Proteomes" id="UP000031516">
    <property type="component" value="Unassembled WGS sequence"/>
</dbReference>
<dbReference type="OrthoDB" id="4473401at2759"/>
<dbReference type="GO" id="GO:0009986">
    <property type="term" value="C:cell surface"/>
    <property type="evidence" value="ECO:0007669"/>
    <property type="project" value="TreeGrafter"/>
</dbReference>
<feature type="domain" description="Glycosyl hydrolase family 81 N-terminal" evidence="11">
    <location>
        <begin position="362"/>
        <end position="680"/>
    </location>
</feature>
<comment type="catalytic activity">
    <reaction evidence="1">
        <text>Hydrolysis of (1-&gt;3)-beta-D-glucosidic linkages in (1-&gt;3)-beta-D-glucans.</text>
        <dbReference type="EC" id="3.2.1.39"/>
    </reaction>
</comment>
<name>A0A0A8LC89_9SACH</name>
<dbReference type="GO" id="GO:0052861">
    <property type="term" value="F:endo-1,3(4)-beta-glucanase activity"/>
    <property type="evidence" value="ECO:0007669"/>
    <property type="project" value="InterPro"/>
</dbReference>
<evidence type="ECO:0000256" key="8">
    <source>
        <dbReference type="ARBA" id="ARBA00023326"/>
    </source>
</evidence>
<evidence type="ECO:0000259" key="11">
    <source>
        <dbReference type="Pfam" id="PF03639"/>
    </source>
</evidence>
<evidence type="ECO:0000256" key="3">
    <source>
        <dbReference type="ARBA" id="ARBA00012780"/>
    </source>
</evidence>
<organism evidence="13 14">
    <name type="scientific">Kluyveromyces dobzhanskii CBS 2104</name>
    <dbReference type="NCBI Taxonomy" id="1427455"/>
    <lineage>
        <taxon>Eukaryota</taxon>
        <taxon>Fungi</taxon>
        <taxon>Dikarya</taxon>
        <taxon>Ascomycota</taxon>
        <taxon>Saccharomycotina</taxon>
        <taxon>Saccharomycetes</taxon>
        <taxon>Saccharomycetales</taxon>
        <taxon>Saccharomycetaceae</taxon>
        <taxon>Kluyveromyces</taxon>
    </lineage>
</organism>
<keyword evidence="4" id="KW-0378">Hydrolase</keyword>
<evidence type="ECO:0000313" key="13">
    <source>
        <dbReference type="EMBL" id="CDO95857.1"/>
    </source>
</evidence>
<protein>
    <recommendedName>
        <fullName evidence="3">glucan endo-1,3-beta-D-glucosidase</fullName>
        <ecNumber evidence="3">3.2.1.39</ecNumber>
    </recommendedName>
</protein>
<dbReference type="InterPro" id="IPR005200">
    <property type="entry name" value="Endo-beta-glucanase"/>
</dbReference>
<evidence type="ECO:0000256" key="1">
    <source>
        <dbReference type="ARBA" id="ARBA00000382"/>
    </source>
</evidence>
<dbReference type="Gene3D" id="1.20.5.420">
    <property type="entry name" value="Immunoglobulin FC, subunit C"/>
    <property type="match status" value="1"/>
</dbReference>
<feature type="region of interest" description="Disordered" evidence="9">
    <location>
        <begin position="150"/>
        <end position="206"/>
    </location>
</feature>
<sequence length="1051" mass="113051">MLRQLSVLALVFVASAQVSADDTESSKTRTLLPTAFSGIDPIAYETDIVYVNPEVTTFTVGEVYQNAASSSVISSAVSSLISSSKPTRVSATSVQVTSLGNSSIILSLADESTAVPVVSETSDISQQPAATTDASDLSATSAVSAVSEDSQFSATSDVSEGSQFSSTSGISSTSSTSEVPYFPGNSSSVSASSEIPVTEKYTETKSTSTSVIYSTSSTIEPSITKGTTVTTIESKSQPLVTQSMVSSDQLVTIATSTISSDQTLSPTGITGTTTTSQSTQLSTVTSTVLSSSYSMISSSYGNTTVLSYSAVPVNYTTTQKITSTSVAQVSTAVLTDSSTVVDLFAAVATSEPLSVFERVANPLSLAAGVDNGALPYQTNKFYGNLIVGSQLSSAFVYPYVLFKTSQGIAIQHTSSSQYSFSDTNSLINPLNIASLVVSSTEFQSDSMNLKVSEMYHGSCNVKMVSTQDASNYIETPLVQGMGFVTSVFNGDLTPFITSGVGFSTLTQESSDNLADGIMKYRVTLFNNVDWLVYVIVPDSSSTDDVSLAINNGNIVFSIADGIPTDGLIVQIAEAPTESNSETYYDSAAGMYFTNMELAGTSDGNTASYKFVYDTEGKSASGASMIFALPHHLKSLTATTNAANTGIRIDSTTKGKMSGFLTTSLEFQTQLNANVNWLPWSEQKGDDALVYTSAQLQLLAEVANEELQVNIKSSVEGLNTYYIGKVLDKYAFILLTLSDIVQDETVTLQTLTLMKEAFAMLTANQQLYPLDYDTTYGGIISSGDLGSTATQYDFGNTYYNDHHFHYGYIIHAAAVIAHVDQKYAAGDWVATNKDWVSALIRDVCNPSLDDSYFPQFRMFDWFHGHSWAAGLFENGNGKNEESSSEDYHFAYGMKLWGEVTENDSMNRLGSLMLNVLRDSMQDYFYYEDSNTVEPGQTVSNKVSGILFDNIIDYTTYFGVNTEYIHGIHMLPLTPASGLIRSTKFVEQEWEQKLAPIIDDLQSGWAGILRLNEALYDPATSYAFFAQDDFQTSLYLDNGMSRTWALAFAGGLQ</sequence>
<evidence type="ECO:0000256" key="4">
    <source>
        <dbReference type="ARBA" id="ARBA00022801"/>
    </source>
</evidence>
<dbReference type="GO" id="GO:0071555">
    <property type="term" value="P:cell wall organization"/>
    <property type="evidence" value="ECO:0007669"/>
    <property type="project" value="UniProtKB-KW"/>
</dbReference>
<feature type="signal peptide" evidence="10">
    <location>
        <begin position="1"/>
        <end position="20"/>
    </location>
</feature>
<evidence type="ECO:0000256" key="2">
    <source>
        <dbReference type="ARBA" id="ARBA00010730"/>
    </source>
</evidence>
<dbReference type="GO" id="GO:0042973">
    <property type="term" value="F:glucan endo-1,3-beta-D-glucosidase activity"/>
    <property type="evidence" value="ECO:0007669"/>
    <property type="project" value="UniProtKB-EC"/>
</dbReference>
<evidence type="ECO:0000256" key="6">
    <source>
        <dbReference type="ARBA" id="ARBA00023295"/>
    </source>
</evidence>
<dbReference type="EC" id="3.2.1.39" evidence="3"/>
<dbReference type="PROSITE" id="PS52008">
    <property type="entry name" value="GH81"/>
    <property type="match status" value="1"/>
</dbReference>
<dbReference type="PANTHER" id="PTHR31983">
    <property type="entry name" value="ENDO-1,3(4)-BETA-GLUCANASE 1"/>
    <property type="match status" value="1"/>
</dbReference>
<gene>
    <name evidence="13" type="ORF">KLDO_g4082</name>
</gene>
<keyword evidence="7" id="KW-0961">Cell wall biogenesis/degradation</keyword>
<comment type="similarity">
    <text evidence="2">Belongs to the glycosyl hydrolase 81 family.</text>
</comment>
<keyword evidence="10" id="KW-0732">Signal</keyword>
<dbReference type="AlphaFoldDB" id="A0A0A8LC89"/>
<dbReference type="Gene3D" id="2.70.98.30">
    <property type="entry name" value="Golgi alpha-mannosidase II, domain 4"/>
    <property type="match status" value="1"/>
</dbReference>
<evidence type="ECO:0000259" key="12">
    <source>
        <dbReference type="Pfam" id="PF17652"/>
    </source>
</evidence>
<dbReference type="EMBL" id="CCBQ010000045">
    <property type="protein sequence ID" value="CDO95857.1"/>
    <property type="molecule type" value="Genomic_DNA"/>
</dbReference>
<evidence type="ECO:0000313" key="14">
    <source>
        <dbReference type="Proteomes" id="UP000031516"/>
    </source>
</evidence>
<feature type="chain" id="PRO_5002055036" description="glucan endo-1,3-beta-D-glucosidase" evidence="10">
    <location>
        <begin position="21"/>
        <end position="1051"/>
    </location>
</feature>
<reference evidence="13 14" key="1">
    <citation type="submission" date="2014-03" db="EMBL/GenBank/DDBJ databases">
        <title>The genome of Kluyveromyces dobzhanskii.</title>
        <authorList>
            <person name="Nystedt B."/>
            <person name="Astrom S."/>
        </authorList>
    </citation>
    <scope>NUCLEOTIDE SEQUENCE [LARGE SCALE GENOMIC DNA]</scope>
    <source>
        <strain evidence="13 14">CBS 2104</strain>
    </source>
</reference>
<evidence type="ECO:0000256" key="10">
    <source>
        <dbReference type="SAM" id="SignalP"/>
    </source>
</evidence>
<dbReference type="Pfam" id="PF03639">
    <property type="entry name" value="Glyco_hydro_81"/>
    <property type="match status" value="1"/>
</dbReference>
<evidence type="ECO:0000256" key="9">
    <source>
        <dbReference type="SAM" id="MobiDB-lite"/>
    </source>
</evidence>
<feature type="compositionally biased region" description="Low complexity" evidence="9">
    <location>
        <begin position="159"/>
        <end position="177"/>
    </location>
</feature>